<dbReference type="OrthoDB" id="427728at2759"/>
<organism evidence="2 3">
    <name type="scientific">Symbiodinium pilosum</name>
    <name type="common">Dinoflagellate</name>
    <dbReference type="NCBI Taxonomy" id="2952"/>
    <lineage>
        <taxon>Eukaryota</taxon>
        <taxon>Sar</taxon>
        <taxon>Alveolata</taxon>
        <taxon>Dinophyceae</taxon>
        <taxon>Suessiales</taxon>
        <taxon>Symbiodiniaceae</taxon>
        <taxon>Symbiodinium</taxon>
    </lineage>
</organism>
<feature type="region of interest" description="Disordered" evidence="1">
    <location>
        <begin position="381"/>
        <end position="416"/>
    </location>
</feature>
<dbReference type="EMBL" id="CAJNIZ010012169">
    <property type="protein sequence ID" value="CAE7330590.1"/>
    <property type="molecule type" value="Genomic_DNA"/>
</dbReference>
<evidence type="ECO:0000313" key="2">
    <source>
        <dbReference type="EMBL" id="CAE7330590.1"/>
    </source>
</evidence>
<sequence>MAAAVAHPDLGSFPSRSSSRCSRGFAISAHPKAAEEVADLRPAAVAHLHKLHSRLRGGGGKDAKAMNAMDVRGQRFRVDNGFLRADSKGLGFRRTKDLQDMIPGALALWGSCVAGIDEGDGWLRVGARFLPMFVGGIPVLSPEAAGSWSCDTLPSPASPSSLKSGSSAGAFISETETRLAPQLPLQPRERPLPWPHPGMGCQPTLAMALPMTQGLWDFGAGICALPTPCRLSSQPASPDFRALFRELVSLLKKCRKKVARGSHPSKELIALESLQRAVAEEAQRGSCGASWHYLLQELTLTRQALEGSGSLPEGILGHSLHSGILSSPAPLAAPSPAASPEVAQSTERADSEFEEPSLVAELLAEASRAGDDAEAAAAVAEVASRPRLSPRRSPRPQRPQRAHSYSPGARPSLQIARPLSIEDRCSELESCVARSQKARAERQRMGWHS</sequence>
<accession>A0A812NSY5</accession>
<dbReference type="AlphaFoldDB" id="A0A812NSY5"/>
<feature type="compositionally biased region" description="Low complexity" evidence="1">
    <location>
        <begin position="327"/>
        <end position="340"/>
    </location>
</feature>
<gene>
    <name evidence="2" type="primary">pntB</name>
    <name evidence="2" type="ORF">SPIL2461_LOCUS7671</name>
</gene>
<protein>
    <submittedName>
        <fullName evidence="2">PntB protein</fullName>
    </submittedName>
</protein>
<dbReference type="Proteomes" id="UP000649617">
    <property type="component" value="Unassembled WGS sequence"/>
</dbReference>
<feature type="region of interest" description="Disordered" evidence="1">
    <location>
        <begin position="1"/>
        <end position="21"/>
    </location>
</feature>
<evidence type="ECO:0000256" key="1">
    <source>
        <dbReference type="SAM" id="MobiDB-lite"/>
    </source>
</evidence>
<evidence type="ECO:0000313" key="3">
    <source>
        <dbReference type="Proteomes" id="UP000649617"/>
    </source>
</evidence>
<name>A0A812NSY5_SYMPI</name>
<reference evidence="2" key="1">
    <citation type="submission" date="2021-02" db="EMBL/GenBank/DDBJ databases">
        <authorList>
            <person name="Dougan E. K."/>
            <person name="Rhodes N."/>
            <person name="Thang M."/>
            <person name="Chan C."/>
        </authorList>
    </citation>
    <scope>NUCLEOTIDE SEQUENCE</scope>
</reference>
<comment type="caution">
    <text evidence="2">The sequence shown here is derived from an EMBL/GenBank/DDBJ whole genome shotgun (WGS) entry which is preliminary data.</text>
</comment>
<feature type="region of interest" description="Disordered" evidence="1">
    <location>
        <begin position="327"/>
        <end position="355"/>
    </location>
</feature>
<feature type="compositionally biased region" description="Basic residues" evidence="1">
    <location>
        <begin position="388"/>
        <end position="401"/>
    </location>
</feature>
<keyword evidence="3" id="KW-1185">Reference proteome</keyword>
<proteinExistence type="predicted"/>